<comment type="caution">
    <text evidence="1">The sequence shown here is derived from an EMBL/GenBank/DDBJ whole genome shotgun (WGS) entry which is preliminary data.</text>
</comment>
<gene>
    <name evidence="1" type="ORF">GCM10023217_22140</name>
</gene>
<protein>
    <recommendedName>
        <fullName evidence="3">Sphingolipid ceramide N-deacylase</fullName>
    </recommendedName>
</protein>
<proteinExistence type="predicted"/>
<reference evidence="2" key="1">
    <citation type="journal article" date="2019" name="Int. J. Syst. Evol. Microbiol.">
        <title>The Global Catalogue of Microorganisms (GCM) 10K type strain sequencing project: providing services to taxonomists for standard genome sequencing and annotation.</title>
        <authorList>
            <consortium name="The Broad Institute Genomics Platform"/>
            <consortium name="The Broad Institute Genome Sequencing Center for Infectious Disease"/>
            <person name="Wu L."/>
            <person name="Ma J."/>
        </authorList>
    </citation>
    <scope>NUCLEOTIDE SEQUENCE [LARGE SCALE GENOMIC DNA]</scope>
    <source>
        <strain evidence="2">JCM 18077</strain>
    </source>
</reference>
<accession>A0ABP8ZBA6</accession>
<organism evidence="1 2">
    <name type="scientific">Gordonia alkaliphila</name>
    <dbReference type="NCBI Taxonomy" id="1053547"/>
    <lineage>
        <taxon>Bacteria</taxon>
        <taxon>Bacillati</taxon>
        <taxon>Actinomycetota</taxon>
        <taxon>Actinomycetes</taxon>
        <taxon>Mycobacteriales</taxon>
        <taxon>Gordoniaceae</taxon>
        <taxon>Gordonia</taxon>
    </lineage>
</organism>
<dbReference type="Gene3D" id="3.20.20.140">
    <property type="entry name" value="Metal-dependent hydrolases"/>
    <property type="match status" value="1"/>
</dbReference>
<sequence>MLVAASVPGALTGPAQAEPTGSPAYSLAGKCYQLTGPKVPAGKYYAKAADLGQFLFYDTAGRVLTAAGKTVAAQHQLSNDAIWSVRATGDGYRMTSTTQRSTARTVALTPAQGCRTFPEAQLNVDGGPTPGVNAQGELTGFVDGHAHLMAEQFLGGGIHCGKPYSPLGITVALKDCADHGTDGMPALLEHVLSKPGPHSSDGWPTFEGWPKWYSLTHEQTYYRWVERAWRGGVRLINNYYVQNRVLCELYPLGDETCDEMESVRVQHRRLNKLIDYIDAQAGGPGKGFMRIVRSAAEARAVIASGKLAVSLGIEISEPFGCRIINNVPQCDKGDIDRGMDELKAMGVRQMILTHKFDNALGGSRIDSDLTGAAVGIGQVLATAVPWQTEPCRTPLRDNQAPLDGPDRCNAMGLTALGAYAVEGAIKRNMMIDVDHLSVKSLNRVLQIAEAHKYPGVTSTHSWTDKSVYNRILALGGTVGLYGGAPEDFVQDWRTLRSHLKSGAAPLGLSFGADTNGLGTQGSPRENAAADPVRYPYRSENGTLMYRQVSGTKSFDVNVDGNAHYGLIPDWIQSMRLEAGAQGDTLVADMYRAANSKVDQWATVESYQR</sequence>
<keyword evidence="2" id="KW-1185">Reference proteome</keyword>
<name>A0ABP8ZBA6_9ACTN</name>
<dbReference type="Proteomes" id="UP001500822">
    <property type="component" value="Unassembled WGS sequence"/>
</dbReference>
<dbReference type="SUPFAM" id="SSF51556">
    <property type="entry name" value="Metallo-dependent hydrolases"/>
    <property type="match status" value="1"/>
</dbReference>
<evidence type="ECO:0000313" key="2">
    <source>
        <dbReference type="Proteomes" id="UP001500822"/>
    </source>
</evidence>
<dbReference type="EMBL" id="BAABIE010000009">
    <property type="protein sequence ID" value="GAA4751036.1"/>
    <property type="molecule type" value="Genomic_DNA"/>
</dbReference>
<dbReference type="InterPro" id="IPR032466">
    <property type="entry name" value="Metal_Hydrolase"/>
</dbReference>
<evidence type="ECO:0008006" key="3">
    <source>
        <dbReference type="Google" id="ProtNLM"/>
    </source>
</evidence>
<evidence type="ECO:0000313" key="1">
    <source>
        <dbReference type="EMBL" id="GAA4751036.1"/>
    </source>
</evidence>